<comment type="caution">
    <text evidence="2">The sequence shown here is derived from an EMBL/GenBank/DDBJ whole genome shotgun (WGS) entry which is preliminary data.</text>
</comment>
<keyword evidence="1" id="KW-1133">Transmembrane helix</keyword>
<accession>A0ABT6EZ92</accession>
<evidence type="ECO:0000256" key="1">
    <source>
        <dbReference type="SAM" id="Phobius"/>
    </source>
</evidence>
<keyword evidence="1" id="KW-0812">Transmembrane</keyword>
<keyword evidence="3" id="KW-1185">Reference proteome</keyword>
<dbReference type="SUPFAM" id="SSF54523">
    <property type="entry name" value="Pili subunits"/>
    <property type="match status" value="1"/>
</dbReference>
<dbReference type="Proteomes" id="UP001154265">
    <property type="component" value="Unassembled WGS sequence"/>
</dbReference>
<evidence type="ECO:0000313" key="3">
    <source>
        <dbReference type="Proteomes" id="UP001154265"/>
    </source>
</evidence>
<keyword evidence="1" id="KW-0472">Membrane</keyword>
<name>A0ABT6EZ92_9SYNE</name>
<dbReference type="Gene3D" id="3.30.700.10">
    <property type="entry name" value="Glycoprotein, Type 4 Pilin"/>
    <property type="match status" value="1"/>
</dbReference>
<evidence type="ECO:0000313" key="2">
    <source>
        <dbReference type="EMBL" id="MDG2990919.1"/>
    </source>
</evidence>
<feature type="transmembrane region" description="Helical" evidence="1">
    <location>
        <begin position="33"/>
        <end position="52"/>
    </location>
</feature>
<dbReference type="InterPro" id="IPR012902">
    <property type="entry name" value="N_methyl_site"/>
</dbReference>
<reference evidence="2" key="1">
    <citation type="journal article" date="2022" name="Genome Biol. Evol.">
        <title>A New Gene Family Diagnostic for Intracellular Biomineralization of Amorphous Ca Carbonates by Cyanobacteria.</title>
        <authorList>
            <person name="Benzerara K."/>
            <person name="Duprat E."/>
            <person name="Bitard-Feildel T."/>
            <person name="Caumes G."/>
            <person name="Cassier-Chauvat C."/>
            <person name="Chauvat F."/>
            <person name="Dezi M."/>
            <person name="Diop S.I."/>
            <person name="Gaschignard G."/>
            <person name="Gorgen S."/>
            <person name="Gugger M."/>
            <person name="Lopez-Garcia P."/>
            <person name="Millet M."/>
            <person name="Skouri-Panet F."/>
            <person name="Moreira D."/>
            <person name="Callebaut I."/>
        </authorList>
    </citation>
    <scope>NUCLEOTIDE SEQUENCE</scope>
    <source>
        <strain evidence="2">G9</strain>
    </source>
</reference>
<dbReference type="InterPro" id="IPR045584">
    <property type="entry name" value="Pilin-like"/>
</dbReference>
<dbReference type="NCBIfam" id="TIGR02532">
    <property type="entry name" value="IV_pilin_GFxxxE"/>
    <property type="match status" value="1"/>
</dbReference>
<protein>
    <submittedName>
        <fullName evidence="2">Prepilin-type N-terminal cleavage/methylation domain-containing protein</fullName>
    </submittedName>
</protein>
<sequence length="344" mass="37259">MVPFWQSFRRQRVPQQKLGSLASGKQGFTLVELLVAVVVGAIISTVLGAILVDMLQNEAREASLNEVQQDLQSAMNFVTSDLTQATYVYDGDCLEGRGTTSDTDFCPGLINHIPNFGTGITPILAMWILEPVPYDPTSQAIPTNCEGLGTDCISVQNARRAYTLVAYYLDTNPGGGWQGTARLRRYQLRKFSTLTASNVVQTTGYVDPTVAGQNQFQVWPYRVVSGTFTNQQAAVPTANLDELPVVSDFIDANWADLTTTPINCPPAVQGVAYVRSPLASTSPPNSFYACVLNRGSTLNQSTFVYLRANPAGKPGLNAANSDRRPTLSTTILNRGVVNKTPLVN</sequence>
<dbReference type="RefSeq" id="WP_277866809.1">
    <property type="nucleotide sequence ID" value="NZ_JAKKUT010000002.1"/>
</dbReference>
<dbReference type="PROSITE" id="PS00409">
    <property type="entry name" value="PROKAR_NTER_METHYL"/>
    <property type="match status" value="1"/>
</dbReference>
<dbReference type="EMBL" id="JAKKUT010000002">
    <property type="protein sequence ID" value="MDG2990919.1"/>
    <property type="molecule type" value="Genomic_DNA"/>
</dbReference>
<proteinExistence type="predicted"/>
<dbReference type="Pfam" id="PF07963">
    <property type="entry name" value="N_methyl"/>
    <property type="match status" value="1"/>
</dbReference>
<organism evidence="2 3">
    <name type="scientific">Candidatus Synechococcus calcipolaris G9</name>
    <dbReference type="NCBI Taxonomy" id="1497997"/>
    <lineage>
        <taxon>Bacteria</taxon>
        <taxon>Bacillati</taxon>
        <taxon>Cyanobacteriota</taxon>
        <taxon>Cyanophyceae</taxon>
        <taxon>Synechococcales</taxon>
        <taxon>Synechococcaceae</taxon>
        <taxon>Synechococcus</taxon>
    </lineage>
</organism>
<gene>
    <name evidence="2" type="ORF">L3556_08260</name>
</gene>
<reference evidence="2" key="2">
    <citation type="submission" date="2022-01" db="EMBL/GenBank/DDBJ databases">
        <authorList>
            <person name="Zivanovic Y."/>
            <person name="Moreira D."/>
            <person name="Lopez-Garcia P."/>
        </authorList>
    </citation>
    <scope>NUCLEOTIDE SEQUENCE</scope>
    <source>
        <strain evidence="2">G9</strain>
    </source>
</reference>